<dbReference type="Gene3D" id="3.90.1410.10">
    <property type="entry name" value="set domain protein methyltransferase, domain 1"/>
    <property type="match status" value="1"/>
</dbReference>
<dbReference type="eggNOG" id="KOG1337">
    <property type="taxonomic scope" value="Eukaryota"/>
</dbReference>
<dbReference type="SUPFAM" id="SSF82199">
    <property type="entry name" value="SET domain"/>
    <property type="match status" value="1"/>
</dbReference>
<reference evidence="1 2" key="1">
    <citation type="journal article" date="2011" name="PLoS Genet.">
        <title>Genome sequencing and comparative transcriptomics of the model entomopathogenic fungi Metarhizium anisopliae and M. acridum.</title>
        <authorList>
            <person name="Gao Q."/>
            <person name="Jin K."/>
            <person name="Ying S.H."/>
            <person name="Zhang Y."/>
            <person name="Xiao G."/>
            <person name="Shang Y."/>
            <person name="Duan Z."/>
            <person name="Hu X."/>
            <person name="Xie X.Q."/>
            <person name="Zhou G."/>
            <person name="Peng G."/>
            <person name="Luo Z."/>
            <person name="Huang W."/>
            <person name="Wang B."/>
            <person name="Fang W."/>
            <person name="Wang S."/>
            <person name="Zhong Y."/>
            <person name="Ma L.J."/>
            <person name="St Leger R.J."/>
            <person name="Zhao G.P."/>
            <person name="Pei Y."/>
            <person name="Feng M.G."/>
            <person name="Xia Y."/>
            <person name="Wang C."/>
        </authorList>
    </citation>
    <scope>NUCLEOTIDE SEQUENCE [LARGE SCALE GENOMIC DNA]</scope>
    <source>
        <strain evidence="1 2">CQMa 102</strain>
    </source>
</reference>
<dbReference type="STRING" id="655827.E9DU57"/>
<sequence>MSSRLPIDTFPAWARLNDVRFTHVKLQDVGEGKGFGLVAHSDLQGAEADGTSEGLVKIPHDLVLSAEAVEDFAKVDQNFKQLLEAVGRQAALEAKLLSLGNEFDTLREISEDFPFWNEFLWSGERICLEDWVLADAWYRSRCLELPRSGTAMVPGLDMVNHSSKATAYYEEDDNDHVVLLIRPGCQVRSGEEATISYGDAKPASEMLFSYGFIDPNNIVEKLTLRLDPFPDDPLAKAKLRTFNGGPTLTISRKDTEGSQGASSVVWRSPFVYLMVLNQEDGLSFQLLQDTAGNRQLRLFWQGEDVTDQADDFETLIQGHDLCPVFKLRAVTVLHEKVGEQLTRISRGPSDNELEPLQAAGLLRAECIAAARILKDVESRLLAHALEALENERTNLLADDHVVAYLGSKEDFPIGQEEQATAANDDADDFS</sequence>
<proteinExistence type="predicted"/>
<organism evidence="2">
    <name type="scientific">Metarhizium acridum (strain CQMa 102)</name>
    <dbReference type="NCBI Taxonomy" id="655827"/>
    <lineage>
        <taxon>Eukaryota</taxon>
        <taxon>Fungi</taxon>
        <taxon>Dikarya</taxon>
        <taxon>Ascomycota</taxon>
        <taxon>Pezizomycotina</taxon>
        <taxon>Sordariomycetes</taxon>
        <taxon>Hypocreomycetidae</taxon>
        <taxon>Hypocreales</taxon>
        <taxon>Clavicipitaceae</taxon>
        <taxon>Metarhizium</taxon>
    </lineage>
</organism>
<dbReference type="PANTHER" id="PTHR13271:SF76">
    <property type="entry name" value="SET DOMAIN-CONTAINING PROTEIN 8"/>
    <property type="match status" value="1"/>
</dbReference>
<dbReference type="InterPro" id="IPR050600">
    <property type="entry name" value="SETD3_SETD6_MTase"/>
</dbReference>
<dbReference type="OrthoDB" id="441812at2759"/>
<name>E9DU57_METAQ</name>
<dbReference type="GO" id="GO:0005634">
    <property type="term" value="C:nucleus"/>
    <property type="evidence" value="ECO:0007669"/>
    <property type="project" value="TreeGrafter"/>
</dbReference>
<protein>
    <submittedName>
        <fullName evidence="1">SET domain protein, putative</fullName>
    </submittedName>
</protein>
<accession>E9DU57</accession>
<dbReference type="PANTHER" id="PTHR13271">
    <property type="entry name" value="UNCHARACTERIZED PUTATIVE METHYLTRANSFERASE"/>
    <property type="match status" value="1"/>
</dbReference>
<dbReference type="Proteomes" id="UP000002499">
    <property type="component" value="Unassembled WGS sequence"/>
</dbReference>
<evidence type="ECO:0000313" key="1">
    <source>
        <dbReference type="EMBL" id="EFY92917.1"/>
    </source>
</evidence>
<dbReference type="GO" id="GO:0016279">
    <property type="term" value="F:protein-lysine N-methyltransferase activity"/>
    <property type="evidence" value="ECO:0007669"/>
    <property type="project" value="TreeGrafter"/>
</dbReference>
<dbReference type="CDD" id="cd10527">
    <property type="entry name" value="SET_LSMT"/>
    <property type="match status" value="1"/>
</dbReference>
<dbReference type="GeneID" id="19245466"/>
<dbReference type="InParanoid" id="E9DU57"/>
<dbReference type="InterPro" id="IPR046341">
    <property type="entry name" value="SET_dom_sf"/>
</dbReference>
<gene>
    <name evidence="1" type="ORF">MAC_01155</name>
</gene>
<dbReference type="KEGG" id="maw:19245466"/>
<evidence type="ECO:0000313" key="2">
    <source>
        <dbReference type="Proteomes" id="UP000002499"/>
    </source>
</evidence>
<dbReference type="HOGENOM" id="CLU_044629_0_0_1"/>
<keyword evidence="2" id="KW-1185">Reference proteome</keyword>
<dbReference type="AlphaFoldDB" id="E9DU57"/>
<dbReference type="EMBL" id="GL698473">
    <property type="protein sequence ID" value="EFY92917.1"/>
    <property type="molecule type" value="Genomic_DNA"/>
</dbReference>
<dbReference type="OMA" id="AWYRSRC"/>